<evidence type="ECO:0000313" key="1">
    <source>
        <dbReference type="EMBL" id="CAJ2666272.1"/>
    </source>
</evidence>
<dbReference type="EMBL" id="CASHSV030000513">
    <property type="protein sequence ID" value="CAJ2666272.1"/>
    <property type="molecule type" value="Genomic_DNA"/>
</dbReference>
<proteinExistence type="predicted"/>
<evidence type="ECO:0000313" key="2">
    <source>
        <dbReference type="Proteomes" id="UP001177021"/>
    </source>
</evidence>
<organism evidence="1 2">
    <name type="scientific">Trifolium pratense</name>
    <name type="common">Red clover</name>
    <dbReference type="NCBI Taxonomy" id="57577"/>
    <lineage>
        <taxon>Eukaryota</taxon>
        <taxon>Viridiplantae</taxon>
        <taxon>Streptophyta</taxon>
        <taxon>Embryophyta</taxon>
        <taxon>Tracheophyta</taxon>
        <taxon>Spermatophyta</taxon>
        <taxon>Magnoliopsida</taxon>
        <taxon>eudicotyledons</taxon>
        <taxon>Gunneridae</taxon>
        <taxon>Pentapetalae</taxon>
        <taxon>rosids</taxon>
        <taxon>fabids</taxon>
        <taxon>Fabales</taxon>
        <taxon>Fabaceae</taxon>
        <taxon>Papilionoideae</taxon>
        <taxon>50 kb inversion clade</taxon>
        <taxon>NPAAA clade</taxon>
        <taxon>Hologalegina</taxon>
        <taxon>IRL clade</taxon>
        <taxon>Trifolieae</taxon>
        <taxon>Trifolium</taxon>
    </lineage>
</organism>
<comment type="caution">
    <text evidence="1">The sequence shown here is derived from an EMBL/GenBank/DDBJ whole genome shotgun (WGS) entry which is preliminary data.</text>
</comment>
<name>A0ACB0LGA7_TRIPR</name>
<keyword evidence="2" id="KW-1185">Reference proteome</keyword>
<reference evidence="1" key="1">
    <citation type="submission" date="2023-10" db="EMBL/GenBank/DDBJ databases">
        <authorList>
            <person name="Rodriguez Cubillos JULIANA M."/>
            <person name="De Vega J."/>
        </authorList>
    </citation>
    <scope>NUCLEOTIDE SEQUENCE</scope>
</reference>
<accession>A0ACB0LGA7</accession>
<gene>
    <name evidence="1" type="ORF">MILVUS5_LOCUS31085</name>
</gene>
<protein>
    <submittedName>
        <fullName evidence="1">Uncharacterized protein</fullName>
    </submittedName>
</protein>
<sequence>MRNNVEDVDCINDSECIDVKCKPPRIPRCTDSHRCNCLLPFVPKVPWSTRLKTVHKYHIGKNDFLH</sequence>
<dbReference type="Proteomes" id="UP001177021">
    <property type="component" value="Unassembled WGS sequence"/>
</dbReference>